<sequence length="180" mass="20329">MVDVTRQVYRSNVLIQLSKNAIQFLENTPKHSFPIPATFYGSGVYALYYTGDHPKYKSISRGIKPIYVGKAVPTGWRTGAISRKNEPKLKSRLSEHARSIEHANDLNIKDFQCRFIIIPPEDAAIISVIESTLISSYRPIWNTTIDGFGNHDPGSGRYNQAKSQWDILHQGRPWANKLTG</sequence>
<keyword evidence="1" id="KW-0540">Nuclease</keyword>
<evidence type="ECO:0000313" key="2">
    <source>
        <dbReference type="Proteomes" id="UP001501565"/>
    </source>
</evidence>
<keyword evidence="1" id="KW-0378">Hydrolase</keyword>
<dbReference type="GO" id="GO:0004519">
    <property type="term" value="F:endonuclease activity"/>
    <property type="evidence" value="ECO:0007669"/>
    <property type="project" value="UniProtKB-KW"/>
</dbReference>
<organism evidence="1 2">
    <name type="scientific">Litoribacillus peritrichatus</name>
    <dbReference type="NCBI Taxonomy" id="718191"/>
    <lineage>
        <taxon>Bacteria</taxon>
        <taxon>Pseudomonadati</taxon>
        <taxon>Pseudomonadota</taxon>
        <taxon>Gammaproteobacteria</taxon>
        <taxon>Oceanospirillales</taxon>
        <taxon>Oceanospirillaceae</taxon>
        <taxon>Litoribacillus</taxon>
    </lineage>
</organism>
<dbReference type="RefSeq" id="WP_344798509.1">
    <property type="nucleotide sequence ID" value="NZ_BAABBN010000007.1"/>
</dbReference>
<dbReference type="EMBL" id="BAABBN010000007">
    <property type="protein sequence ID" value="GAA3925540.1"/>
    <property type="molecule type" value="Genomic_DNA"/>
</dbReference>
<protein>
    <submittedName>
        <fullName evidence="1">Eco29kI family restriction endonuclease</fullName>
    </submittedName>
</protein>
<keyword evidence="2" id="KW-1185">Reference proteome</keyword>
<name>A0ABP7MQ31_9GAMM</name>
<comment type="caution">
    <text evidence="1">The sequence shown here is derived from an EMBL/GenBank/DDBJ whole genome shotgun (WGS) entry which is preliminary data.</text>
</comment>
<reference evidence="2" key="1">
    <citation type="journal article" date="2019" name="Int. J. Syst. Evol. Microbiol.">
        <title>The Global Catalogue of Microorganisms (GCM) 10K type strain sequencing project: providing services to taxonomists for standard genome sequencing and annotation.</title>
        <authorList>
            <consortium name="The Broad Institute Genomics Platform"/>
            <consortium name="The Broad Institute Genome Sequencing Center for Infectious Disease"/>
            <person name="Wu L."/>
            <person name="Ma J."/>
        </authorList>
    </citation>
    <scope>NUCLEOTIDE SEQUENCE [LARGE SCALE GENOMIC DNA]</scope>
    <source>
        <strain evidence="2">JCM 17551</strain>
    </source>
</reference>
<dbReference type="InterPro" id="IPR018575">
    <property type="entry name" value="Restrct_endonuc_II_Eco29kI"/>
</dbReference>
<dbReference type="Proteomes" id="UP001501565">
    <property type="component" value="Unassembled WGS sequence"/>
</dbReference>
<accession>A0ABP7MQ31</accession>
<proteinExistence type="predicted"/>
<dbReference type="Pfam" id="PF09517">
    <property type="entry name" value="RE_Eco29kI"/>
    <property type="match status" value="1"/>
</dbReference>
<keyword evidence="1" id="KW-0255">Endonuclease</keyword>
<gene>
    <name evidence="1" type="ORF">GCM10022277_22000</name>
</gene>
<evidence type="ECO:0000313" key="1">
    <source>
        <dbReference type="EMBL" id="GAA3925540.1"/>
    </source>
</evidence>